<dbReference type="EMBL" id="LHQQ01000055">
    <property type="protein sequence ID" value="KOS44780.1"/>
    <property type="molecule type" value="Genomic_DNA"/>
</dbReference>
<protein>
    <submittedName>
        <fullName evidence="1">Uncharacterized protein</fullName>
    </submittedName>
</protein>
<evidence type="ECO:0000313" key="1">
    <source>
        <dbReference type="EMBL" id="KOS44780.1"/>
    </source>
</evidence>
<gene>
    <name evidence="1" type="ORF">ACN38_g4351</name>
</gene>
<proteinExistence type="predicted"/>
<comment type="caution">
    <text evidence="1">The sequence shown here is derived from an EMBL/GenBank/DDBJ whole genome shotgun (WGS) entry which is preliminary data.</text>
</comment>
<evidence type="ECO:0000313" key="2">
    <source>
        <dbReference type="Proteomes" id="UP000037696"/>
    </source>
</evidence>
<accession>A0A0M8PCA9</accession>
<name>A0A0M8PCA9_9EURO</name>
<keyword evidence="2" id="KW-1185">Reference proteome</keyword>
<sequence>MVVSPDPVWQGAHGPMRQDYSLLSLFFFSPSLLAGGSSNQYNCSLSLLLASHHIRQMRIMGFTNLCATIYYNLPLDW</sequence>
<dbReference type="AlphaFoldDB" id="A0A0M8PCA9"/>
<dbReference type="Proteomes" id="UP000037696">
    <property type="component" value="Unassembled WGS sequence"/>
</dbReference>
<organism evidence="1 2">
    <name type="scientific">Penicillium nordicum</name>
    <dbReference type="NCBI Taxonomy" id="229535"/>
    <lineage>
        <taxon>Eukaryota</taxon>
        <taxon>Fungi</taxon>
        <taxon>Dikarya</taxon>
        <taxon>Ascomycota</taxon>
        <taxon>Pezizomycotina</taxon>
        <taxon>Eurotiomycetes</taxon>
        <taxon>Eurotiomycetidae</taxon>
        <taxon>Eurotiales</taxon>
        <taxon>Aspergillaceae</taxon>
        <taxon>Penicillium</taxon>
    </lineage>
</organism>
<reference evidence="1 2" key="1">
    <citation type="submission" date="2015-08" db="EMBL/GenBank/DDBJ databases">
        <title>Genome sequencing of Penicillium nordicum.</title>
        <authorList>
            <person name="Nguyen H.D."/>
            <person name="Seifert K.A."/>
        </authorList>
    </citation>
    <scope>NUCLEOTIDE SEQUENCE [LARGE SCALE GENOMIC DNA]</scope>
    <source>
        <strain evidence="1 2">DAOMC 185683</strain>
    </source>
</reference>